<accession>A0A2G9QB59</accession>
<dbReference type="Proteomes" id="UP000228934">
    <property type="component" value="Unassembled WGS sequence"/>
</dbReference>
<evidence type="ECO:0000313" key="1">
    <source>
        <dbReference type="EMBL" id="PIO12844.1"/>
    </source>
</evidence>
<dbReference type="AlphaFoldDB" id="A0A2G9QB59"/>
<name>A0A2G9QB59_AQUCT</name>
<reference evidence="2" key="1">
    <citation type="journal article" date="2017" name="Nat. Commun.">
        <title>The North American bullfrog draft genome provides insight into hormonal regulation of long noncoding RNA.</title>
        <authorList>
            <person name="Hammond S.A."/>
            <person name="Warren R.L."/>
            <person name="Vandervalk B.P."/>
            <person name="Kucuk E."/>
            <person name="Khan H."/>
            <person name="Gibb E.A."/>
            <person name="Pandoh P."/>
            <person name="Kirk H."/>
            <person name="Zhao Y."/>
            <person name="Jones M."/>
            <person name="Mungall A.J."/>
            <person name="Coope R."/>
            <person name="Pleasance S."/>
            <person name="Moore R.A."/>
            <person name="Holt R.A."/>
            <person name="Round J.M."/>
            <person name="Ohora S."/>
            <person name="Walle B.V."/>
            <person name="Veldhoen N."/>
            <person name="Helbing C.C."/>
            <person name="Birol I."/>
        </authorList>
    </citation>
    <scope>NUCLEOTIDE SEQUENCE [LARGE SCALE GENOMIC DNA]</scope>
</reference>
<dbReference type="EMBL" id="KZ060087">
    <property type="protein sequence ID" value="PIO12844.1"/>
    <property type="molecule type" value="Genomic_DNA"/>
</dbReference>
<organism evidence="1 2">
    <name type="scientific">Aquarana catesbeiana</name>
    <name type="common">American bullfrog</name>
    <name type="synonym">Rana catesbeiana</name>
    <dbReference type="NCBI Taxonomy" id="8400"/>
    <lineage>
        <taxon>Eukaryota</taxon>
        <taxon>Metazoa</taxon>
        <taxon>Chordata</taxon>
        <taxon>Craniata</taxon>
        <taxon>Vertebrata</taxon>
        <taxon>Euteleostomi</taxon>
        <taxon>Amphibia</taxon>
        <taxon>Batrachia</taxon>
        <taxon>Anura</taxon>
        <taxon>Neobatrachia</taxon>
        <taxon>Ranoidea</taxon>
        <taxon>Ranidae</taxon>
        <taxon>Aquarana</taxon>
    </lineage>
</organism>
<keyword evidence="2" id="KW-1185">Reference proteome</keyword>
<gene>
    <name evidence="1" type="ORF">AB205_0136670</name>
</gene>
<sequence>MQVNYICSGLFVLREVCCIDVFVTRMKCKLGEDTQLLFTHLDAGALVWDTRTPFLACPTQVLQWILGVSLCGKLYQKR</sequence>
<evidence type="ECO:0000313" key="2">
    <source>
        <dbReference type="Proteomes" id="UP000228934"/>
    </source>
</evidence>
<proteinExistence type="predicted"/>
<protein>
    <submittedName>
        <fullName evidence="1">Uncharacterized protein</fullName>
    </submittedName>
</protein>